<dbReference type="STRING" id="7159.Q16KI8"/>
<dbReference type="SMART" id="SM00494">
    <property type="entry name" value="ChtBD2"/>
    <property type="match status" value="3"/>
</dbReference>
<dbReference type="VEuPathDB" id="VectorBase:AAEL019695"/>
<feature type="domain" description="Chitin-binding type-2" evidence="3">
    <location>
        <begin position="110"/>
        <end position="149"/>
    </location>
</feature>
<reference evidence="4" key="1">
    <citation type="submission" date="2005-10" db="EMBL/GenBank/DDBJ databases">
        <authorList>
            <person name="Loftus B.J."/>
            <person name="Nene V.M."/>
            <person name="Hannick L.I."/>
            <person name="Bidwell S."/>
            <person name="Haas B."/>
            <person name="Amedeo P."/>
            <person name="Orvis J."/>
            <person name="Wortman J.R."/>
            <person name="White O.R."/>
            <person name="Salzberg S."/>
            <person name="Shumway M."/>
            <person name="Koo H."/>
            <person name="Zhao Y."/>
            <person name="Holmes M."/>
            <person name="Miller J."/>
            <person name="Schatz M."/>
            <person name="Pop M."/>
            <person name="Pai G."/>
            <person name="Utterback T."/>
            <person name="Rogers Y.-H."/>
            <person name="Kravitz S."/>
            <person name="Fraser C.M."/>
        </authorList>
    </citation>
    <scope>NUCLEOTIDE SEQUENCE</scope>
    <source>
        <strain evidence="4">Liverpool</strain>
    </source>
</reference>
<dbReference type="eggNOG" id="ENOG502S8HK">
    <property type="taxonomic scope" value="Eukaryota"/>
</dbReference>
<organism evidence="4 5">
    <name type="scientific">Aedes aegypti</name>
    <name type="common">Yellowfever mosquito</name>
    <name type="synonym">Culex aegypti</name>
    <dbReference type="NCBI Taxonomy" id="7159"/>
    <lineage>
        <taxon>Eukaryota</taxon>
        <taxon>Metazoa</taxon>
        <taxon>Ecdysozoa</taxon>
        <taxon>Arthropoda</taxon>
        <taxon>Hexapoda</taxon>
        <taxon>Insecta</taxon>
        <taxon>Pterygota</taxon>
        <taxon>Neoptera</taxon>
        <taxon>Endopterygota</taxon>
        <taxon>Diptera</taxon>
        <taxon>Nematocera</taxon>
        <taxon>Culicoidea</taxon>
        <taxon>Culicidae</taxon>
        <taxon>Culicinae</taxon>
        <taxon>Aedini</taxon>
        <taxon>Aedes</taxon>
        <taxon>Stegomyia</taxon>
    </lineage>
</organism>
<reference evidence="4" key="2">
    <citation type="journal article" date="2007" name="Science">
        <title>Genome sequence of Aedes aegypti, a major arbovirus vector.</title>
        <authorList>
            <person name="Nene V."/>
            <person name="Wortman J.R."/>
            <person name="Lawson D."/>
            <person name="Haas B."/>
            <person name="Kodira C."/>
            <person name="Tu Z.J."/>
            <person name="Loftus B."/>
            <person name="Xi Z."/>
            <person name="Megy K."/>
            <person name="Grabherr M."/>
            <person name="Ren Q."/>
            <person name="Zdobnov E.M."/>
            <person name="Lobo N.F."/>
            <person name="Campbell K.S."/>
            <person name="Brown S.E."/>
            <person name="Bonaldo M.F."/>
            <person name="Zhu J."/>
            <person name="Sinkins S.P."/>
            <person name="Hogenkamp D.G."/>
            <person name="Amedeo P."/>
            <person name="Arensburger P."/>
            <person name="Atkinson P.W."/>
            <person name="Bidwell S."/>
            <person name="Biedler J."/>
            <person name="Birney E."/>
            <person name="Bruggner R.V."/>
            <person name="Costas J."/>
            <person name="Coy M.R."/>
            <person name="Crabtree J."/>
            <person name="Crawford M."/>
            <person name="Debruyn B."/>
            <person name="Decaprio D."/>
            <person name="Eiglmeier K."/>
            <person name="Eisenstadt E."/>
            <person name="El-Dorry H."/>
            <person name="Gelbart W.M."/>
            <person name="Gomes S.L."/>
            <person name="Hammond M."/>
            <person name="Hannick L.I."/>
            <person name="Hogan J.R."/>
            <person name="Holmes M.H."/>
            <person name="Jaffe D."/>
            <person name="Johnston J.S."/>
            <person name="Kennedy R.C."/>
            <person name="Koo H."/>
            <person name="Kravitz S."/>
            <person name="Kriventseva E.V."/>
            <person name="Kulp D."/>
            <person name="Labutti K."/>
            <person name="Lee E."/>
            <person name="Li S."/>
            <person name="Lovin D.D."/>
            <person name="Mao C."/>
            <person name="Mauceli E."/>
            <person name="Menck C.F."/>
            <person name="Miller J.R."/>
            <person name="Montgomery P."/>
            <person name="Mori A."/>
            <person name="Nascimento A.L."/>
            <person name="Naveira H.F."/>
            <person name="Nusbaum C."/>
            <person name="O'leary S."/>
            <person name="Orvis J."/>
            <person name="Pertea M."/>
            <person name="Quesneville H."/>
            <person name="Reidenbach K.R."/>
            <person name="Rogers Y.H."/>
            <person name="Roth C.W."/>
            <person name="Schneider J.R."/>
            <person name="Schatz M."/>
            <person name="Shumway M."/>
            <person name="Stanke M."/>
            <person name="Stinson E.O."/>
            <person name="Tubio J.M."/>
            <person name="Vanzee J.P."/>
            <person name="Verjovski-Almeida S."/>
            <person name="Werner D."/>
            <person name="White O."/>
            <person name="Wyder S."/>
            <person name="Zeng Q."/>
            <person name="Zhao Q."/>
            <person name="Zhao Y."/>
            <person name="Hill C.A."/>
            <person name="Raikhel A.S."/>
            <person name="Soares M.B."/>
            <person name="Knudson D.L."/>
            <person name="Lee N.H."/>
            <person name="Galagan J."/>
            <person name="Salzberg S.L."/>
            <person name="Paulsen I.T."/>
            <person name="Dimopoulos G."/>
            <person name="Collins F.H."/>
            <person name="Birren B."/>
            <person name="Fraser-Liggett C.M."/>
            <person name="Severson D.W."/>
        </authorList>
    </citation>
    <scope>NUCLEOTIDE SEQUENCE [LARGE SCALE GENOMIC DNA]</scope>
    <source>
        <strain evidence="4">Liverpool</strain>
    </source>
</reference>
<dbReference type="OMA" id="CKPPSID"/>
<feature type="compositionally biased region" description="Acidic residues" evidence="1">
    <location>
        <begin position="164"/>
        <end position="174"/>
    </location>
</feature>
<evidence type="ECO:0000256" key="1">
    <source>
        <dbReference type="SAM" id="MobiDB-lite"/>
    </source>
</evidence>
<dbReference type="InterPro" id="IPR036508">
    <property type="entry name" value="Chitin-bd_dom_sf"/>
</dbReference>
<dbReference type="EMBL" id="CH477954">
    <property type="protein sequence ID" value="EAT34827.1"/>
    <property type="molecule type" value="Genomic_DNA"/>
</dbReference>
<evidence type="ECO:0000259" key="3">
    <source>
        <dbReference type="PROSITE" id="PS50940"/>
    </source>
</evidence>
<dbReference type="Pfam" id="PF01607">
    <property type="entry name" value="CBM_14"/>
    <property type="match status" value="2"/>
</dbReference>
<dbReference type="HOGENOM" id="CLU_564077_0_0_1"/>
<feature type="compositionally biased region" description="Low complexity" evidence="1">
    <location>
        <begin position="327"/>
        <end position="367"/>
    </location>
</feature>
<gene>
    <name evidence="4" type="ORF">AaeL_AAEL012971</name>
</gene>
<feature type="domain" description="Chitin-binding type-2" evidence="3">
    <location>
        <begin position="48"/>
        <end position="108"/>
    </location>
</feature>
<feature type="compositionally biased region" description="Polar residues" evidence="1">
    <location>
        <begin position="178"/>
        <end position="205"/>
    </location>
</feature>
<dbReference type="PaxDb" id="7159-AAEL012971-PB"/>
<feature type="domain" description="Chitin-binding type-2" evidence="3">
    <location>
        <begin position="424"/>
        <end position="479"/>
    </location>
</feature>
<feature type="compositionally biased region" description="Low complexity" evidence="1">
    <location>
        <begin position="376"/>
        <end position="395"/>
    </location>
</feature>
<dbReference type="GO" id="GO:0005576">
    <property type="term" value="C:extracellular region"/>
    <property type="evidence" value="ECO:0007669"/>
    <property type="project" value="InterPro"/>
</dbReference>
<accession>Q16KI8</accession>
<dbReference type="InterPro" id="IPR002557">
    <property type="entry name" value="Chitin-bd_dom"/>
</dbReference>
<dbReference type="GO" id="GO:0008061">
    <property type="term" value="F:chitin binding"/>
    <property type="evidence" value="ECO:0007669"/>
    <property type="project" value="InterPro"/>
</dbReference>
<proteinExistence type="predicted"/>
<protein>
    <submittedName>
        <fullName evidence="4">AAEL012971-PB</fullName>
    </submittedName>
</protein>
<feature type="region of interest" description="Disordered" evidence="1">
    <location>
        <begin position="164"/>
        <end position="421"/>
    </location>
</feature>
<reference evidence="4" key="3">
    <citation type="submission" date="2012-09" db="EMBL/GenBank/DDBJ databases">
        <authorList>
            <consortium name="VectorBase"/>
        </authorList>
    </citation>
    <scope>NUCLEOTIDE SEQUENCE</scope>
    <source>
        <strain evidence="4">Liverpool</strain>
    </source>
</reference>
<dbReference type="Proteomes" id="UP000682892">
    <property type="component" value="Unassembled WGS sequence"/>
</dbReference>
<feature type="compositionally biased region" description="Low complexity" evidence="1">
    <location>
        <begin position="212"/>
        <end position="235"/>
    </location>
</feature>
<name>Q16KI8_AEDAE</name>
<feature type="chain" id="PRO_5014307200" evidence="2">
    <location>
        <begin position="35"/>
        <end position="484"/>
    </location>
</feature>
<keyword evidence="2" id="KW-0732">Signal</keyword>
<evidence type="ECO:0000313" key="4">
    <source>
        <dbReference type="EMBL" id="EAT34827.1"/>
    </source>
</evidence>
<feature type="compositionally biased region" description="Low complexity" evidence="1">
    <location>
        <begin position="242"/>
        <end position="319"/>
    </location>
</feature>
<dbReference type="AlphaFoldDB" id="Q16KI8"/>
<feature type="compositionally biased region" description="Low complexity" evidence="1">
    <location>
        <begin position="411"/>
        <end position="421"/>
    </location>
</feature>
<evidence type="ECO:0000256" key="2">
    <source>
        <dbReference type="SAM" id="SignalP"/>
    </source>
</evidence>
<feature type="signal peptide" evidence="2">
    <location>
        <begin position="1"/>
        <end position="34"/>
    </location>
</feature>
<feature type="compositionally biased region" description="Polar residues" evidence="1">
    <location>
        <begin position="397"/>
        <end position="410"/>
    </location>
</feature>
<dbReference type="SUPFAM" id="SSF57625">
    <property type="entry name" value="Invertebrate chitin-binding proteins"/>
    <property type="match status" value="3"/>
</dbReference>
<dbReference type="PROSITE" id="PS50940">
    <property type="entry name" value="CHIT_BIND_II"/>
    <property type="match status" value="3"/>
</dbReference>
<dbReference type="Gene3D" id="2.170.140.10">
    <property type="entry name" value="Chitin binding domain"/>
    <property type="match status" value="1"/>
</dbReference>
<evidence type="ECO:0000313" key="5">
    <source>
        <dbReference type="Proteomes" id="UP000682892"/>
    </source>
</evidence>
<sequence>MQINAFRLGTAIDDMWNWLFLAILVVANPTAVVSLQCSEEFIQNVVCDVTCPAEGDEAVFLPDSTGRNCARYYICSDGTPQPAECSSMQYFDLVTGTCTTPADALCRVQGVTCPEDDELIANPESCSSFYMCEAGFPHFRECAAEHYFSNGLCVPGDCAGLVTDETEGTTEDGTTDGSSAITTDSPSVTPEATTDSPSTISTELPFTTAEITPELSTVPPSTVPTPTDSPSTISTEPPPTTPEITTEFSTVTDNPSTVSTESSTTPEVTTELSTVTDNPSTVSTESPTTPEITTELSTVTDSPSTVSTESSITPEVTTELSTVTDNPSTVSTESPTTPEITTELSTVTDSPSTVSTESSITPEVTTELSTVTDNPSTVSTESSTTPEITTASAPTVEPSTVTNEPSSTVESTTATDAPPSTDPAVVCQGVDIGVLAHPFNCYQYFVCIFSAGALFSCAQGQIFDPRLICVAGSRETCVPTRPTA</sequence>